<keyword evidence="3" id="KW-1185">Reference proteome</keyword>
<feature type="compositionally biased region" description="Polar residues" evidence="1">
    <location>
        <begin position="36"/>
        <end position="47"/>
    </location>
</feature>
<dbReference type="AlphaFoldDB" id="A0AAD7NQ41"/>
<gene>
    <name evidence="2" type="ORF">B0H16DRAFT_1452178</name>
</gene>
<feature type="region of interest" description="Disordered" evidence="1">
    <location>
        <begin position="36"/>
        <end position="72"/>
    </location>
</feature>
<protein>
    <submittedName>
        <fullName evidence="2">Uncharacterized protein</fullName>
    </submittedName>
</protein>
<reference evidence="2" key="1">
    <citation type="submission" date="2023-03" db="EMBL/GenBank/DDBJ databases">
        <title>Massive genome expansion in bonnet fungi (Mycena s.s.) driven by repeated elements and novel gene families across ecological guilds.</title>
        <authorList>
            <consortium name="Lawrence Berkeley National Laboratory"/>
            <person name="Harder C.B."/>
            <person name="Miyauchi S."/>
            <person name="Viragh M."/>
            <person name="Kuo A."/>
            <person name="Thoen E."/>
            <person name="Andreopoulos B."/>
            <person name="Lu D."/>
            <person name="Skrede I."/>
            <person name="Drula E."/>
            <person name="Henrissat B."/>
            <person name="Morin E."/>
            <person name="Kohler A."/>
            <person name="Barry K."/>
            <person name="LaButti K."/>
            <person name="Morin E."/>
            <person name="Salamov A."/>
            <person name="Lipzen A."/>
            <person name="Mereny Z."/>
            <person name="Hegedus B."/>
            <person name="Baldrian P."/>
            <person name="Stursova M."/>
            <person name="Weitz H."/>
            <person name="Taylor A."/>
            <person name="Grigoriev I.V."/>
            <person name="Nagy L.G."/>
            <person name="Martin F."/>
            <person name="Kauserud H."/>
        </authorList>
    </citation>
    <scope>NUCLEOTIDE SEQUENCE</scope>
    <source>
        <strain evidence="2">CBHHK182m</strain>
    </source>
</reference>
<proteinExistence type="predicted"/>
<evidence type="ECO:0000313" key="3">
    <source>
        <dbReference type="Proteomes" id="UP001215598"/>
    </source>
</evidence>
<evidence type="ECO:0000256" key="1">
    <source>
        <dbReference type="SAM" id="MobiDB-lite"/>
    </source>
</evidence>
<dbReference type="Proteomes" id="UP001215598">
    <property type="component" value="Unassembled WGS sequence"/>
</dbReference>
<sequence length="206" mass="21697">MRDSALGAKPIPAKDKTPEGCDYVLTLLRYCPSGLSSSASGEQNQREATLGGGRAAPPCSADHSKDHRSPGAFCLRPPSLAMGAGKAAPGRQPPRRLHCSLGMRDLRAPLVSNVRKIGFQVDQNVYVNPNAGGAPKNAIARCIQCVCLRVTLRDGCARSGSVRDVGATQPVTFGVGSGIVRFFLPHVVLLMLLMPSAPSAARVRDL</sequence>
<organism evidence="2 3">
    <name type="scientific">Mycena metata</name>
    <dbReference type="NCBI Taxonomy" id="1033252"/>
    <lineage>
        <taxon>Eukaryota</taxon>
        <taxon>Fungi</taxon>
        <taxon>Dikarya</taxon>
        <taxon>Basidiomycota</taxon>
        <taxon>Agaricomycotina</taxon>
        <taxon>Agaricomycetes</taxon>
        <taxon>Agaricomycetidae</taxon>
        <taxon>Agaricales</taxon>
        <taxon>Marasmiineae</taxon>
        <taxon>Mycenaceae</taxon>
        <taxon>Mycena</taxon>
    </lineage>
</organism>
<accession>A0AAD7NQ41</accession>
<evidence type="ECO:0000313" key="2">
    <source>
        <dbReference type="EMBL" id="KAJ7770771.1"/>
    </source>
</evidence>
<name>A0AAD7NQ41_9AGAR</name>
<comment type="caution">
    <text evidence="2">The sequence shown here is derived from an EMBL/GenBank/DDBJ whole genome shotgun (WGS) entry which is preliminary data.</text>
</comment>
<dbReference type="EMBL" id="JARKIB010000016">
    <property type="protein sequence ID" value="KAJ7770771.1"/>
    <property type="molecule type" value="Genomic_DNA"/>
</dbReference>